<evidence type="ECO:0000313" key="1">
    <source>
        <dbReference type="EMBL" id="MCZ0809797.1"/>
    </source>
</evidence>
<organism evidence="1 2">
    <name type="scientific">Brevibacillus laterosporus</name>
    <name type="common">Bacillus laterosporus</name>
    <dbReference type="NCBI Taxonomy" id="1465"/>
    <lineage>
        <taxon>Bacteria</taxon>
        <taxon>Bacillati</taxon>
        <taxon>Bacillota</taxon>
        <taxon>Bacilli</taxon>
        <taxon>Bacillales</taxon>
        <taxon>Paenibacillaceae</taxon>
        <taxon>Brevibacillus</taxon>
    </lineage>
</organism>
<dbReference type="RefSeq" id="WP_258434733.1">
    <property type="nucleotide sequence ID" value="NZ_JANSGW010000043.1"/>
</dbReference>
<gene>
    <name evidence="1" type="ORF">O0554_23315</name>
</gene>
<dbReference type="AlphaFoldDB" id="A0AAP3DKQ2"/>
<dbReference type="EMBL" id="JAPTNE010000043">
    <property type="protein sequence ID" value="MCZ0809797.1"/>
    <property type="molecule type" value="Genomic_DNA"/>
</dbReference>
<evidence type="ECO:0000313" key="2">
    <source>
        <dbReference type="Proteomes" id="UP001077662"/>
    </source>
</evidence>
<protein>
    <submittedName>
        <fullName evidence="1">Uncharacterized protein</fullName>
    </submittedName>
</protein>
<comment type="caution">
    <text evidence="1">The sequence shown here is derived from an EMBL/GenBank/DDBJ whole genome shotgun (WGS) entry which is preliminary data.</text>
</comment>
<sequence length="75" mass="8810">MKKFTIEVEMKERWIPHFMSMLKYMEYLGDIGSSRSVEIFADGDGDFRPKFKTDIDFEMVEPFADNDGNRIYDAG</sequence>
<name>A0AAP3DKQ2_BRELA</name>
<accession>A0AAP3DKQ2</accession>
<proteinExistence type="predicted"/>
<dbReference type="Proteomes" id="UP001077662">
    <property type="component" value="Unassembled WGS sequence"/>
</dbReference>
<reference evidence="1" key="1">
    <citation type="submission" date="2022-09" db="EMBL/GenBank/DDBJ databases">
        <title>Genome analysis and characterization of larvicidal activity of Brevibacillus strains.</title>
        <authorList>
            <person name="Patrusheva E.V."/>
            <person name="Izotova A.O."/>
            <person name="Toshchakov S.V."/>
            <person name="Sineoky S.P."/>
        </authorList>
    </citation>
    <scope>NUCLEOTIDE SEQUENCE</scope>
    <source>
        <strain evidence="1">VKPM_B-13247</strain>
    </source>
</reference>